<dbReference type="InterPro" id="IPR045339">
    <property type="entry name" value="DUF6534"/>
</dbReference>
<evidence type="ECO:0000256" key="1">
    <source>
        <dbReference type="SAM" id="Phobius"/>
    </source>
</evidence>
<name>A0A8H6W9F4_9AGAR</name>
<reference evidence="3" key="1">
    <citation type="submission" date="2020-05" db="EMBL/GenBank/DDBJ databases">
        <title>Mycena genomes resolve the evolution of fungal bioluminescence.</title>
        <authorList>
            <person name="Tsai I.J."/>
        </authorList>
    </citation>
    <scope>NUCLEOTIDE SEQUENCE</scope>
    <source>
        <strain evidence="3">171206Taipei</strain>
    </source>
</reference>
<feature type="transmembrane region" description="Helical" evidence="1">
    <location>
        <begin position="207"/>
        <end position="228"/>
    </location>
</feature>
<feature type="transmembrane region" description="Helical" evidence="1">
    <location>
        <begin position="134"/>
        <end position="154"/>
    </location>
</feature>
<feature type="transmembrane region" description="Helical" evidence="1">
    <location>
        <begin position="166"/>
        <end position="187"/>
    </location>
</feature>
<proteinExistence type="predicted"/>
<evidence type="ECO:0000313" key="4">
    <source>
        <dbReference type="Proteomes" id="UP000636479"/>
    </source>
</evidence>
<dbReference type="RefSeq" id="XP_037221046.1">
    <property type="nucleotide sequence ID" value="XM_037363125.1"/>
</dbReference>
<evidence type="ECO:0000259" key="2">
    <source>
        <dbReference type="Pfam" id="PF20152"/>
    </source>
</evidence>
<keyword evidence="1" id="KW-0812">Transmembrane</keyword>
<dbReference type="GeneID" id="59345641"/>
<dbReference type="EMBL" id="JACAZF010000005">
    <property type="protein sequence ID" value="KAF7304074.1"/>
    <property type="molecule type" value="Genomic_DNA"/>
</dbReference>
<dbReference type="Proteomes" id="UP000636479">
    <property type="component" value="Unassembled WGS sequence"/>
</dbReference>
<dbReference type="OrthoDB" id="2535105at2759"/>
<keyword evidence="4" id="KW-1185">Reference proteome</keyword>
<feature type="transmembrane region" description="Helical" evidence="1">
    <location>
        <begin position="53"/>
        <end position="76"/>
    </location>
</feature>
<organism evidence="3 4">
    <name type="scientific">Mycena indigotica</name>
    <dbReference type="NCBI Taxonomy" id="2126181"/>
    <lineage>
        <taxon>Eukaryota</taxon>
        <taxon>Fungi</taxon>
        <taxon>Dikarya</taxon>
        <taxon>Basidiomycota</taxon>
        <taxon>Agaricomycotina</taxon>
        <taxon>Agaricomycetes</taxon>
        <taxon>Agaricomycetidae</taxon>
        <taxon>Agaricales</taxon>
        <taxon>Marasmiineae</taxon>
        <taxon>Mycenaceae</taxon>
        <taxon>Mycena</taxon>
    </lineage>
</organism>
<sequence>MPNLRAGRYTSITSARATTVLFLFSHELFQSAPYSRDANLLLPRNSANNRSGVYQIGVLCSFTLFGITCTQAYLYYSRYPNDHAWLKYFGRLHLCGNICELGHAACVGGSLYEYTISSYGQDLNPFLTPIPQSLGGAVLLSGIIGPAVQSFFSFRISVLAPNARPISVVIWLLALVQLGMTATLFGLGLHMRSLESFAVQWHGMLDTAWVVSVGNDIIITVTLATVLYQAKNRIAEGSLALVDQLIKWTVETGLLTRSFLWNHTASLLFSYEEQLYVLLILGLLTSLTSSSRLACDVCYWCST</sequence>
<dbReference type="PANTHER" id="PTHR40465">
    <property type="entry name" value="CHROMOSOME 1, WHOLE GENOME SHOTGUN SEQUENCE"/>
    <property type="match status" value="1"/>
</dbReference>
<keyword evidence="1" id="KW-1133">Transmembrane helix</keyword>
<dbReference type="Pfam" id="PF20152">
    <property type="entry name" value="DUF6534"/>
    <property type="match status" value="1"/>
</dbReference>
<comment type="caution">
    <text evidence="3">The sequence shown here is derived from an EMBL/GenBank/DDBJ whole genome shotgun (WGS) entry which is preliminary data.</text>
</comment>
<dbReference type="AlphaFoldDB" id="A0A8H6W9F4"/>
<feature type="domain" description="DUF6534" evidence="2">
    <location>
        <begin position="213"/>
        <end position="283"/>
    </location>
</feature>
<protein>
    <recommendedName>
        <fullName evidence="2">DUF6534 domain-containing protein</fullName>
    </recommendedName>
</protein>
<dbReference type="PANTHER" id="PTHR40465:SF1">
    <property type="entry name" value="DUF6534 DOMAIN-CONTAINING PROTEIN"/>
    <property type="match status" value="1"/>
</dbReference>
<evidence type="ECO:0000313" key="3">
    <source>
        <dbReference type="EMBL" id="KAF7304074.1"/>
    </source>
</evidence>
<keyword evidence="1" id="KW-0472">Membrane</keyword>
<accession>A0A8H6W9F4</accession>
<gene>
    <name evidence="3" type="ORF">MIND_00638900</name>
</gene>